<evidence type="ECO:0000256" key="7">
    <source>
        <dbReference type="PROSITE-ProRule" id="PRU01360"/>
    </source>
</evidence>
<proteinExistence type="inferred from homology"/>
<dbReference type="InterPro" id="IPR037066">
    <property type="entry name" value="Plug_dom_sf"/>
</dbReference>
<accession>A0AAJ5WZJ7</accession>
<gene>
    <name evidence="9" type="ORF">P0Y53_12445</name>
</gene>
<keyword evidence="9" id="KW-0675">Receptor</keyword>
<dbReference type="SUPFAM" id="SSF49464">
    <property type="entry name" value="Carboxypeptidase regulatory domain-like"/>
    <property type="match status" value="1"/>
</dbReference>
<dbReference type="InterPro" id="IPR012910">
    <property type="entry name" value="Plug_dom"/>
</dbReference>
<evidence type="ECO:0000256" key="4">
    <source>
        <dbReference type="ARBA" id="ARBA00022692"/>
    </source>
</evidence>
<dbReference type="InterPro" id="IPR008969">
    <property type="entry name" value="CarboxyPept-like_regulatory"/>
</dbReference>
<keyword evidence="5 7" id="KW-0472">Membrane</keyword>
<dbReference type="FunFam" id="2.170.130.10:FF:000003">
    <property type="entry name" value="SusC/RagA family TonB-linked outer membrane protein"/>
    <property type="match status" value="1"/>
</dbReference>
<dbReference type="InterPro" id="IPR023996">
    <property type="entry name" value="TonB-dep_OMP_SusC/RagA"/>
</dbReference>
<dbReference type="Pfam" id="PF07715">
    <property type="entry name" value="Plug"/>
    <property type="match status" value="1"/>
</dbReference>
<dbReference type="Gene3D" id="2.170.130.10">
    <property type="entry name" value="TonB-dependent receptor, plug domain"/>
    <property type="match status" value="1"/>
</dbReference>
<dbReference type="GO" id="GO:0009279">
    <property type="term" value="C:cell outer membrane"/>
    <property type="evidence" value="ECO:0007669"/>
    <property type="project" value="UniProtKB-SubCell"/>
</dbReference>
<sequence length="1116" mass="123983">MKLTAVFLVAGLLQVSAKTVSQQVTLQGQHQQVKQLLKEIRKQTGYVFFYKVSEVENLKPVSVDWKQTPLLTALNDVFRDQPVTYNLQGTTIYITSKPPVEETTSPAVMPIPPPVDVTVLVQDTSGLPLEGASVRIKGTTLGKTTDMTGYAVLKGIDLNTVLVISFTGYASSEVTVVSNKLITVRLIPTAKNMEDVVVIGYGTQKKISVSGAIAAVNSKELKQSPVANLSNALAGRLPGLISLQRSGEPGADNSTIYVRGLETYSGSQSPLILVDGVERSFDGIDANEVDNITILKDASSTAVYGVRGANGVVLITTKRGTASKPRVSVTAQTGLQSPTRLPEYLNSFETLTLYKEGLINDGLNASVYTDEYLNKFRDRSKPAYEYLYPDVDWMSTLLKDNSMMSQANLNVSGGSQTARYFVSLSYLQQDGLYKFDDVNPYSTQARTRKYNFRSNIDLNVTKDLVLQLNLGDVITDRNYPGANANTIFGGMKQIGPHWYPVTNPNGSVSALQSRLIDNPYGQLTQSGYQKPFSNNLTATAGFNLDMHFITKGLSGKARLSFDVNNYRNIRRERSYDSYVYSINDTVTDLSQGTYYRITTGNSVLSYKVDANGNRRTLAELYLNYDRTFGDHTVKGLFLYNQQSYMANVGNDDVMGSLPYKYQGWIGRFEYGFNNKYFGEFNFGYNGSENFPAGKRFGFFPAVSGSWVMSQESFFDRISGTVNLLKLRASYGVVGNDNVGGGRFLYQSTWSTRNADGNDANGYYFGMNRDGNDYGLAWEQATGNESVTWEKAKKLNIGLDLGLFNNQFTLSTDVFFNRRSDILQQPLFAPSYLGIGSLPYINAGLVRNRGFEVQAEYKKQYKNWGYFIKGNYSFARNKILDQREPVLLNRQWKQKVTRRIGEMAGLTALGLFKDWEDIQNSARQTWGAVQPGDIKYADLNSDGVIDELDEGHLNKAGTPEAFGGGSFGINYKNFDISVLFQGAWGGNVYFTGDAIWAFGNRSGTVLAEIKDNHYVAGKGNYDAEYPRMTSTQNINNYRASSFWIRSSDYIRLKNAEVGYTFSKQTLKRAGIESARFFVNGMNLITWSKIKAFDPEIPDGTGNYPQQKVVNAGLTFSF</sequence>
<feature type="domain" description="TonB-dependent receptor plug" evidence="8">
    <location>
        <begin position="206"/>
        <end position="312"/>
    </location>
</feature>
<dbReference type="AlphaFoldDB" id="A0AAJ5WZJ7"/>
<evidence type="ECO:0000256" key="2">
    <source>
        <dbReference type="ARBA" id="ARBA00022448"/>
    </source>
</evidence>
<keyword evidence="2 7" id="KW-0813">Transport</keyword>
<evidence type="ECO:0000256" key="5">
    <source>
        <dbReference type="ARBA" id="ARBA00023136"/>
    </source>
</evidence>
<evidence type="ECO:0000259" key="8">
    <source>
        <dbReference type="Pfam" id="PF07715"/>
    </source>
</evidence>
<dbReference type="SUPFAM" id="SSF56935">
    <property type="entry name" value="Porins"/>
    <property type="match status" value="1"/>
</dbReference>
<evidence type="ECO:0000313" key="9">
    <source>
        <dbReference type="EMBL" id="WEK38308.1"/>
    </source>
</evidence>
<keyword evidence="3 7" id="KW-1134">Transmembrane beta strand</keyword>
<dbReference type="PROSITE" id="PS52016">
    <property type="entry name" value="TONB_DEPENDENT_REC_3"/>
    <property type="match status" value="1"/>
</dbReference>
<dbReference type="Gene3D" id="2.40.170.20">
    <property type="entry name" value="TonB-dependent receptor, beta-barrel domain"/>
    <property type="match status" value="1"/>
</dbReference>
<keyword evidence="4 7" id="KW-0812">Transmembrane</keyword>
<dbReference type="Pfam" id="PF13715">
    <property type="entry name" value="CarbopepD_reg_2"/>
    <property type="match status" value="1"/>
</dbReference>
<keyword evidence="6 7" id="KW-0998">Cell outer membrane</keyword>
<dbReference type="NCBIfam" id="TIGR04057">
    <property type="entry name" value="SusC_RagA_signa"/>
    <property type="match status" value="1"/>
</dbReference>
<dbReference type="Proteomes" id="UP001220610">
    <property type="component" value="Chromosome"/>
</dbReference>
<comment type="similarity">
    <text evidence="7">Belongs to the TonB-dependent receptor family.</text>
</comment>
<dbReference type="InterPro" id="IPR036942">
    <property type="entry name" value="Beta-barrel_TonB_sf"/>
</dbReference>
<dbReference type="InterPro" id="IPR023997">
    <property type="entry name" value="TonB-dep_OMP_SusC/RagA_CS"/>
</dbReference>
<dbReference type="NCBIfam" id="TIGR04056">
    <property type="entry name" value="OMP_RagA_SusC"/>
    <property type="match status" value="1"/>
</dbReference>
<protein>
    <submittedName>
        <fullName evidence="9">TonB-dependent receptor</fullName>
    </submittedName>
</protein>
<organism evidence="9 10">
    <name type="scientific">Candidatus Pseudobacter hemicellulosilyticus</name>
    <dbReference type="NCBI Taxonomy" id="3121375"/>
    <lineage>
        <taxon>Bacteria</taxon>
        <taxon>Pseudomonadati</taxon>
        <taxon>Bacteroidota</taxon>
        <taxon>Chitinophagia</taxon>
        <taxon>Chitinophagales</taxon>
        <taxon>Chitinophagaceae</taxon>
        <taxon>Pseudobacter</taxon>
    </lineage>
</organism>
<dbReference type="EMBL" id="CP119311">
    <property type="protein sequence ID" value="WEK38308.1"/>
    <property type="molecule type" value="Genomic_DNA"/>
</dbReference>
<evidence type="ECO:0000256" key="6">
    <source>
        <dbReference type="ARBA" id="ARBA00023237"/>
    </source>
</evidence>
<evidence type="ECO:0000256" key="1">
    <source>
        <dbReference type="ARBA" id="ARBA00004571"/>
    </source>
</evidence>
<dbReference type="InterPro" id="IPR039426">
    <property type="entry name" value="TonB-dep_rcpt-like"/>
</dbReference>
<reference evidence="9" key="1">
    <citation type="submission" date="2023-03" db="EMBL/GenBank/DDBJ databases">
        <title>Andean soil-derived lignocellulolytic bacterial consortium as a source of novel taxa and putative plastic-active enzymes.</title>
        <authorList>
            <person name="Diaz-Garcia L."/>
            <person name="Chuvochina M."/>
            <person name="Feuerriegel G."/>
            <person name="Bunk B."/>
            <person name="Sproer C."/>
            <person name="Streit W.R."/>
            <person name="Rodriguez L.M."/>
            <person name="Overmann J."/>
            <person name="Jimenez D.J."/>
        </authorList>
    </citation>
    <scope>NUCLEOTIDE SEQUENCE</scope>
    <source>
        <strain evidence="9">MAG 7</strain>
    </source>
</reference>
<name>A0AAJ5WZJ7_9BACT</name>
<evidence type="ECO:0000313" key="10">
    <source>
        <dbReference type="Proteomes" id="UP001220610"/>
    </source>
</evidence>
<comment type="subcellular location">
    <subcellularLocation>
        <location evidence="1 7">Cell outer membrane</location>
        <topology evidence="1 7">Multi-pass membrane protein</topology>
    </subcellularLocation>
</comment>
<evidence type="ECO:0000256" key="3">
    <source>
        <dbReference type="ARBA" id="ARBA00022452"/>
    </source>
</evidence>